<dbReference type="Pfam" id="PF08100">
    <property type="entry name" value="Dimerisation"/>
    <property type="match status" value="1"/>
</dbReference>
<dbReference type="PANTHER" id="PTHR43712:SF2">
    <property type="entry name" value="O-METHYLTRANSFERASE CICE"/>
    <property type="match status" value="1"/>
</dbReference>
<dbReference type="Gene3D" id="3.40.50.150">
    <property type="entry name" value="Vaccinia Virus protein VP39"/>
    <property type="match status" value="1"/>
</dbReference>
<sequence>MSTPESSGLQEILALSELINKAVAQILQYGAVIPSLHSTEPGPFDTPEETPAEISAAIRTIDAACAQLSITVASPGHSVCNARETACLRVAVEAKIADLLLDKPEGLPVDQLSAKTGIDAKKLARVLRYLATKHVFTEVKPNVFANNRLSMRLLSTDPLSDLATFLGEECMKAATALNETLQDPNTTSSMVSAGTAFTRAHGHDFFAYTSTPEQQKRIGHFGRAMMGWGGVTGRAMLPKIYPWATLPKDTVVCDVGGGTGHISMILLQAHPHLKIVVQDLPGVIAQGQEILQADPMDPALKERIDYKPLDFFASGPVSNCDFYYVSVQSSKDRHDWPNASCQQILDNIRKSMKPSSRVLIHEFVLQHVARQPLDDAPVFKPAPEPLLPNYGVGNIRPYAQDLLMMEMHNSKERTLQEFIDIGTRSGLRFVKIWTQGDVPLLEFELDAPNSSV</sequence>
<keyword evidence="7" id="KW-1185">Reference proteome</keyword>
<name>A0AAD7FRP4_9AGAR</name>
<dbReference type="Proteomes" id="UP001221142">
    <property type="component" value="Unassembled WGS sequence"/>
</dbReference>
<dbReference type="PROSITE" id="PS51683">
    <property type="entry name" value="SAM_OMT_II"/>
    <property type="match status" value="1"/>
</dbReference>
<keyword evidence="2" id="KW-0808">Transferase</keyword>
<evidence type="ECO:0000313" key="6">
    <source>
        <dbReference type="EMBL" id="KAJ7634565.1"/>
    </source>
</evidence>
<proteinExistence type="predicted"/>
<evidence type="ECO:0000313" key="7">
    <source>
        <dbReference type="Proteomes" id="UP001221142"/>
    </source>
</evidence>
<comment type="caution">
    <text evidence="6">The sequence shown here is derived from an EMBL/GenBank/DDBJ whole genome shotgun (WGS) entry which is preliminary data.</text>
</comment>
<dbReference type="InterPro" id="IPR029063">
    <property type="entry name" value="SAM-dependent_MTases_sf"/>
</dbReference>
<dbReference type="InterPro" id="IPR016461">
    <property type="entry name" value="COMT-like"/>
</dbReference>
<dbReference type="InterPro" id="IPR012967">
    <property type="entry name" value="COMT_dimerisation"/>
</dbReference>
<dbReference type="InterPro" id="IPR001077">
    <property type="entry name" value="COMT_C"/>
</dbReference>
<keyword evidence="1 6" id="KW-0489">Methyltransferase</keyword>
<dbReference type="InterPro" id="IPR036388">
    <property type="entry name" value="WH-like_DNA-bd_sf"/>
</dbReference>
<dbReference type="SUPFAM" id="SSF53335">
    <property type="entry name" value="S-adenosyl-L-methionine-dependent methyltransferases"/>
    <property type="match status" value="1"/>
</dbReference>
<dbReference type="GO" id="GO:0008171">
    <property type="term" value="F:O-methyltransferase activity"/>
    <property type="evidence" value="ECO:0007669"/>
    <property type="project" value="InterPro"/>
</dbReference>
<dbReference type="Gene3D" id="1.10.10.10">
    <property type="entry name" value="Winged helix-like DNA-binding domain superfamily/Winged helix DNA-binding domain"/>
    <property type="match status" value="1"/>
</dbReference>
<feature type="domain" description="O-methyltransferase C-terminal" evidence="4">
    <location>
        <begin position="195"/>
        <end position="426"/>
    </location>
</feature>
<protein>
    <submittedName>
        <fullName evidence="6">S-adenosyl-L-methionine-dependent methyltransferase</fullName>
    </submittedName>
</protein>
<dbReference type="GO" id="GO:0032259">
    <property type="term" value="P:methylation"/>
    <property type="evidence" value="ECO:0007669"/>
    <property type="project" value="UniProtKB-KW"/>
</dbReference>
<keyword evidence="3" id="KW-0949">S-adenosyl-L-methionine</keyword>
<evidence type="ECO:0000256" key="2">
    <source>
        <dbReference type="ARBA" id="ARBA00022679"/>
    </source>
</evidence>
<evidence type="ECO:0000256" key="1">
    <source>
        <dbReference type="ARBA" id="ARBA00022603"/>
    </source>
</evidence>
<evidence type="ECO:0000259" key="4">
    <source>
        <dbReference type="Pfam" id="PF00891"/>
    </source>
</evidence>
<evidence type="ECO:0000256" key="3">
    <source>
        <dbReference type="ARBA" id="ARBA00022691"/>
    </source>
</evidence>
<evidence type="ECO:0000259" key="5">
    <source>
        <dbReference type="Pfam" id="PF08100"/>
    </source>
</evidence>
<dbReference type="EMBL" id="JARKIF010000007">
    <property type="protein sequence ID" value="KAJ7634565.1"/>
    <property type="molecule type" value="Genomic_DNA"/>
</dbReference>
<gene>
    <name evidence="6" type="ORF">FB45DRAFT_909194</name>
</gene>
<dbReference type="AlphaFoldDB" id="A0AAD7FRP4"/>
<organism evidence="6 7">
    <name type="scientific">Roridomyces roridus</name>
    <dbReference type="NCBI Taxonomy" id="1738132"/>
    <lineage>
        <taxon>Eukaryota</taxon>
        <taxon>Fungi</taxon>
        <taxon>Dikarya</taxon>
        <taxon>Basidiomycota</taxon>
        <taxon>Agaricomycotina</taxon>
        <taxon>Agaricomycetes</taxon>
        <taxon>Agaricomycetidae</taxon>
        <taxon>Agaricales</taxon>
        <taxon>Marasmiineae</taxon>
        <taxon>Mycenaceae</taxon>
        <taxon>Roridomyces</taxon>
    </lineage>
</organism>
<dbReference type="PANTHER" id="PTHR43712">
    <property type="entry name" value="PUTATIVE (AFU_ORTHOLOGUE AFUA_4G14580)-RELATED"/>
    <property type="match status" value="1"/>
</dbReference>
<accession>A0AAD7FRP4</accession>
<dbReference type="Pfam" id="PF00891">
    <property type="entry name" value="Methyltransf_2"/>
    <property type="match status" value="1"/>
</dbReference>
<reference evidence="6" key="1">
    <citation type="submission" date="2023-03" db="EMBL/GenBank/DDBJ databases">
        <title>Massive genome expansion in bonnet fungi (Mycena s.s.) driven by repeated elements and novel gene families across ecological guilds.</title>
        <authorList>
            <consortium name="Lawrence Berkeley National Laboratory"/>
            <person name="Harder C.B."/>
            <person name="Miyauchi S."/>
            <person name="Viragh M."/>
            <person name="Kuo A."/>
            <person name="Thoen E."/>
            <person name="Andreopoulos B."/>
            <person name="Lu D."/>
            <person name="Skrede I."/>
            <person name="Drula E."/>
            <person name="Henrissat B."/>
            <person name="Morin E."/>
            <person name="Kohler A."/>
            <person name="Barry K."/>
            <person name="LaButti K."/>
            <person name="Morin E."/>
            <person name="Salamov A."/>
            <person name="Lipzen A."/>
            <person name="Mereny Z."/>
            <person name="Hegedus B."/>
            <person name="Baldrian P."/>
            <person name="Stursova M."/>
            <person name="Weitz H."/>
            <person name="Taylor A."/>
            <person name="Grigoriev I.V."/>
            <person name="Nagy L.G."/>
            <person name="Martin F."/>
            <person name="Kauserud H."/>
        </authorList>
    </citation>
    <scope>NUCLEOTIDE SEQUENCE</scope>
    <source>
        <strain evidence="6">9284</strain>
    </source>
</reference>
<dbReference type="SUPFAM" id="SSF46785">
    <property type="entry name" value="Winged helix' DNA-binding domain"/>
    <property type="match status" value="1"/>
</dbReference>
<dbReference type="InterPro" id="IPR036390">
    <property type="entry name" value="WH_DNA-bd_sf"/>
</dbReference>
<feature type="domain" description="O-methyltransferase dimerisation" evidence="5">
    <location>
        <begin position="83"/>
        <end position="155"/>
    </location>
</feature>
<dbReference type="GO" id="GO:0046983">
    <property type="term" value="F:protein dimerization activity"/>
    <property type="evidence" value="ECO:0007669"/>
    <property type="project" value="InterPro"/>
</dbReference>